<feature type="region of interest" description="Disordered" evidence="1">
    <location>
        <begin position="142"/>
        <end position="169"/>
    </location>
</feature>
<feature type="region of interest" description="Disordered" evidence="1">
    <location>
        <begin position="458"/>
        <end position="543"/>
    </location>
</feature>
<feature type="compositionally biased region" description="Polar residues" evidence="1">
    <location>
        <begin position="1"/>
        <end position="10"/>
    </location>
</feature>
<name>A0ABS5ERJ6_9PROT</name>
<feature type="region of interest" description="Disordered" evidence="1">
    <location>
        <begin position="226"/>
        <end position="282"/>
    </location>
</feature>
<dbReference type="EMBL" id="JAAGBB010000001">
    <property type="protein sequence ID" value="MBR0662906.1"/>
    <property type="molecule type" value="Genomic_DNA"/>
</dbReference>
<feature type="region of interest" description="Disordered" evidence="1">
    <location>
        <begin position="300"/>
        <end position="393"/>
    </location>
</feature>
<proteinExistence type="predicted"/>
<protein>
    <recommendedName>
        <fullName evidence="4">F-box domain-containing protein</fullName>
    </recommendedName>
</protein>
<organism evidence="2 3">
    <name type="scientific">Plastoroseomonas hellenica</name>
    <dbReference type="NCBI Taxonomy" id="2687306"/>
    <lineage>
        <taxon>Bacteria</taxon>
        <taxon>Pseudomonadati</taxon>
        <taxon>Pseudomonadota</taxon>
        <taxon>Alphaproteobacteria</taxon>
        <taxon>Acetobacterales</taxon>
        <taxon>Acetobacteraceae</taxon>
        <taxon>Plastoroseomonas</taxon>
    </lineage>
</organism>
<feature type="region of interest" description="Disordered" evidence="1">
    <location>
        <begin position="412"/>
        <end position="444"/>
    </location>
</feature>
<feature type="compositionally biased region" description="Low complexity" evidence="1">
    <location>
        <begin position="364"/>
        <end position="377"/>
    </location>
</feature>
<evidence type="ECO:0000313" key="2">
    <source>
        <dbReference type="EMBL" id="MBR0662906.1"/>
    </source>
</evidence>
<feature type="compositionally biased region" description="Low complexity" evidence="1">
    <location>
        <begin position="252"/>
        <end position="277"/>
    </location>
</feature>
<feature type="compositionally biased region" description="Pro residues" evidence="1">
    <location>
        <begin position="305"/>
        <end position="315"/>
    </location>
</feature>
<feature type="compositionally biased region" description="Low complexity" evidence="1">
    <location>
        <begin position="458"/>
        <end position="467"/>
    </location>
</feature>
<comment type="caution">
    <text evidence="2">The sequence shown here is derived from an EMBL/GenBank/DDBJ whole genome shotgun (WGS) entry which is preliminary data.</text>
</comment>
<keyword evidence="3" id="KW-1185">Reference proteome</keyword>
<evidence type="ECO:0000313" key="3">
    <source>
        <dbReference type="Proteomes" id="UP001196870"/>
    </source>
</evidence>
<accession>A0ABS5ERJ6</accession>
<evidence type="ECO:0008006" key="4">
    <source>
        <dbReference type="Google" id="ProtNLM"/>
    </source>
</evidence>
<feature type="compositionally biased region" description="Low complexity" evidence="1">
    <location>
        <begin position="37"/>
        <end position="59"/>
    </location>
</feature>
<reference evidence="3" key="1">
    <citation type="journal article" date="2021" name="Syst. Appl. Microbiol.">
        <title>Roseomonas hellenica sp. nov., isolated from roots of wild-growing Alkanna tinctoria.</title>
        <authorList>
            <person name="Rat A."/>
            <person name="Naranjo H.D."/>
            <person name="Lebbe L."/>
            <person name="Cnockaert M."/>
            <person name="Krigas N."/>
            <person name="Grigoriadou K."/>
            <person name="Maloupa E."/>
            <person name="Willems A."/>
        </authorList>
    </citation>
    <scope>NUCLEOTIDE SEQUENCE [LARGE SCALE GENOMIC DNA]</scope>
    <source>
        <strain evidence="3">LMG 31523</strain>
    </source>
</reference>
<evidence type="ECO:0000256" key="1">
    <source>
        <dbReference type="SAM" id="MobiDB-lite"/>
    </source>
</evidence>
<dbReference type="RefSeq" id="WP_211850428.1">
    <property type="nucleotide sequence ID" value="NZ_JAAGBB010000001.1"/>
</dbReference>
<feature type="compositionally biased region" description="Low complexity" evidence="1">
    <location>
        <begin position="506"/>
        <end position="526"/>
    </location>
</feature>
<feature type="region of interest" description="Disordered" evidence="1">
    <location>
        <begin position="1"/>
        <end position="63"/>
    </location>
</feature>
<feature type="compositionally biased region" description="Low complexity" evidence="1">
    <location>
        <begin position="321"/>
        <end position="336"/>
    </location>
</feature>
<gene>
    <name evidence="2" type="ORF">GXW71_00930</name>
</gene>
<sequence>MPTGPISLTGSAAAAQEPFPGGADWPGARSYVRHDPGAAPDAPASAPVATPAAAKPAAAETPGQQGLIPTVLDVPGDLLNLLLGKPAAQAPGLAAKTQPGMPSAANPNGVAGSVAAALQGPMPGGQAPAGTRNYIGRDAATAPTAAAPPSAAAGPAAPMTATAKPSTAANPGAQGLIPKILELPGNLMGLVSGPHPAPVAAPKPGPMNARAEPAAGMTMTVSAPIGPGAAPQGPMPGGATSTGARNYIGRDSTTQPTATVPTSSAATGPAATAKSPAMANPGSQGLVQRILEVPGNLLSALSGPQPAPGAAPRPGPMTAQPEPKTGTTTMATAPIGPAGPPATSVLGSENWASARNYIGPDTGPAAPSPAAAHSAAPAMPPGLQKAPGQEKHRLQDLVPKVLELPGNLLNRLSEPEPMQVPGLGPKAPLGPVAAPSQQATANPTAASTILAAAASAQIGPSAGPPASAERRNAMTTDPIGVTGPAATPQPLAPGSQDWATARNYIGPDPGYAGPAHPHAAAHASAPATPPGLDKAPGQQKHKPQDLVPEVLELPGDLLNLLFGTQPAQSLGMSQTAYAALAAERPWQVASRLLGAPGALDAAAFAQIEAMPGPLAGLLRAGAEPRAALAVQERWVALNSKVEEQSGLTLLPSHQASGWASTAGDARTILGTAPRAMPLQGTDLAIMALGGTRVTPLTSETTPAGESRPAPLPANATAVAALPDRTPVAISREIADQIALPAPTPLGAGLTLQHDPGTGAVIVGFEAAGASQVLGPLAPQVAAALAPALAEALAGVQGAPRSIDISVSMTLGADGMPSALTVSGKLALADGTVKTFGTAPTLAAPQGGPTATPQEMPASAVLHLSGGADAGADSLAGLLGPYIEYMRPTPVPLDLATGPGAEALPDDTRLWRMDDTRIFVALGTAGATEAMLEAARLHRAAVAGTLTLDEMPPGSGFETWDGSLLSLGLAGIRKTSVAAAEEMPPRVRALHLDNDTWRASRGPRDVSATAAGEDLRLFLAYGLDPAHAAGKGPQGGLAEQARTGFADALLQMERVRLAWWLPPGEVARRQEAWAGVAREWATTLAGLDAAGPPVLQPGVPPAEALLGIAARQGSAAAWATFQASGFDLGALLDAAGDHRAALSEALTGGALLAAGRLGVPADRATAGGTEPAELALAAAREAFLHAVVETERGTLPREALEAALDAYGQAALVHLTEGAPLVHGDQGALAARLGHAAQTDVERGYLAPYLRLGRMNDTAPEDGDQAQRRTG</sequence>
<dbReference type="Proteomes" id="UP001196870">
    <property type="component" value="Unassembled WGS sequence"/>
</dbReference>